<organism evidence="1 2">
    <name type="scientific">Naganishia onofrii</name>
    <dbReference type="NCBI Taxonomy" id="1851511"/>
    <lineage>
        <taxon>Eukaryota</taxon>
        <taxon>Fungi</taxon>
        <taxon>Dikarya</taxon>
        <taxon>Basidiomycota</taxon>
        <taxon>Agaricomycotina</taxon>
        <taxon>Tremellomycetes</taxon>
        <taxon>Filobasidiales</taxon>
        <taxon>Filobasidiaceae</taxon>
        <taxon>Naganishia</taxon>
    </lineage>
</organism>
<sequence length="149" mass="14885">MSMPPTSAATQTVGAIHAQTNAAVHGDTIGPATGDTQEHPGQELGGQPSQQGAGDNDQPAPGVAQLPDNIIDVPSMGMVKKSLFDIAVAERNARMAIEKQLMDLRSGRTGPLSEGISSPGVTAAAAAAAQALGPPPGLTTPATSWPSGD</sequence>
<accession>A0ACC2XF58</accession>
<dbReference type="Proteomes" id="UP001234202">
    <property type="component" value="Unassembled WGS sequence"/>
</dbReference>
<evidence type="ECO:0000313" key="1">
    <source>
        <dbReference type="EMBL" id="KAJ9121902.1"/>
    </source>
</evidence>
<evidence type="ECO:0000313" key="2">
    <source>
        <dbReference type="Proteomes" id="UP001234202"/>
    </source>
</evidence>
<keyword evidence="2" id="KW-1185">Reference proteome</keyword>
<name>A0ACC2XF58_9TREE</name>
<comment type="caution">
    <text evidence="1">The sequence shown here is derived from an EMBL/GenBank/DDBJ whole genome shotgun (WGS) entry which is preliminary data.</text>
</comment>
<reference evidence="1" key="1">
    <citation type="submission" date="2023-04" db="EMBL/GenBank/DDBJ databases">
        <title>Draft Genome sequencing of Naganishia species isolated from polar environments using Oxford Nanopore Technology.</title>
        <authorList>
            <person name="Leo P."/>
            <person name="Venkateswaran K."/>
        </authorList>
    </citation>
    <scope>NUCLEOTIDE SEQUENCE</scope>
    <source>
        <strain evidence="1">DBVPG 5303</strain>
    </source>
</reference>
<gene>
    <name evidence="1" type="ORF">QFC24_004484</name>
</gene>
<proteinExistence type="predicted"/>
<dbReference type="EMBL" id="JASBWV010000016">
    <property type="protein sequence ID" value="KAJ9121902.1"/>
    <property type="molecule type" value="Genomic_DNA"/>
</dbReference>
<protein>
    <submittedName>
        <fullName evidence="1">Uncharacterized protein</fullName>
    </submittedName>
</protein>